<evidence type="ECO:0000313" key="1">
    <source>
        <dbReference type="EMBL" id="SHG23376.1"/>
    </source>
</evidence>
<dbReference type="OrthoDB" id="4554488at2"/>
<reference evidence="1 2" key="1">
    <citation type="submission" date="2016-11" db="EMBL/GenBank/DDBJ databases">
        <authorList>
            <person name="Jaros S."/>
            <person name="Januszkiewicz K."/>
            <person name="Wedrychowicz H."/>
        </authorList>
    </citation>
    <scope>NUCLEOTIDE SEQUENCE [LARGE SCALE GENOMIC DNA]</scope>
    <source>
        <strain evidence="1 2">DSM 44523</strain>
    </source>
</reference>
<dbReference type="Pfam" id="PF03995">
    <property type="entry name" value="Inhibitor_I36"/>
    <property type="match status" value="1"/>
</dbReference>
<proteinExistence type="predicted"/>
<keyword evidence="2" id="KW-1185">Reference proteome</keyword>
<dbReference type="Proteomes" id="UP000184501">
    <property type="component" value="Unassembled WGS sequence"/>
</dbReference>
<dbReference type="RefSeq" id="WP_083960023.1">
    <property type="nucleotide sequence ID" value="NZ_FQVN01000007.1"/>
</dbReference>
<evidence type="ECO:0000313" key="2">
    <source>
        <dbReference type="Proteomes" id="UP000184501"/>
    </source>
</evidence>
<protein>
    <submittedName>
        <fullName evidence="1">Peptidase inhibitor family I36</fullName>
    </submittedName>
</protein>
<organism evidence="1 2">
    <name type="scientific">Streptoalloteichus hindustanus</name>
    <dbReference type="NCBI Taxonomy" id="2017"/>
    <lineage>
        <taxon>Bacteria</taxon>
        <taxon>Bacillati</taxon>
        <taxon>Actinomycetota</taxon>
        <taxon>Actinomycetes</taxon>
        <taxon>Pseudonocardiales</taxon>
        <taxon>Pseudonocardiaceae</taxon>
        <taxon>Streptoalloteichus</taxon>
    </lineage>
</organism>
<dbReference type="EMBL" id="FQVN01000007">
    <property type="protein sequence ID" value="SHG23376.1"/>
    <property type="molecule type" value="Genomic_DNA"/>
</dbReference>
<gene>
    <name evidence="1" type="ORF">SAMN05444320_107109</name>
</gene>
<sequence>MKGLPALARTGTAGVVVASAVALAGPDYAKSRHPAVRAMAGFACHDGELCLYQDWGGQGFMLVLRVGQHVNDLATIKCRGCRGGTFDNQMTSFINKTDRVWYWYYNARGTGSQRPMGQTGNQPYNISGPDNDQASSVYWWR</sequence>
<accession>A0A1M5I4X7</accession>
<dbReference type="Gene3D" id="2.60.20.10">
    <property type="entry name" value="Crystallins"/>
    <property type="match status" value="1"/>
</dbReference>
<name>A0A1M5I4X7_STRHI</name>
<dbReference type="AlphaFoldDB" id="A0A1M5I4X7"/>